<dbReference type="Proteomes" id="UP000285060">
    <property type="component" value="Unassembled WGS sequence"/>
</dbReference>
<dbReference type="SUPFAM" id="SSF52799">
    <property type="entry name" value="(Phosphotyrosine protein) phosphatases II"/>
    <property type="match status" value="1"/>
</dbReference>
<proteinExistence type="inferred from homology"/>
<feature type="binding site" evidence="11">
    <location>
        <begin position="618"/>
        <end position="624"/>
    </location>
    <ligand>
        <name>substrate</name>
    </ligand>
</feature>
<dbReference type="SMART" id="SM00404">
    <property type="entry name" value="PTPc_motif"/>
    <property type="match status" value="1"/>
</dbReference>
<keyword evidence="7" id="KW-0862">Zinc</keyword>
<sequence length="1127" mass="126638">MTHHLSRSVQVQGASGVSATRRRPDEASPLREETFRQMMLLHEAQKVVSWVPDSLADRCYHCQAMFSLVLRRHHCRRCGNVFCDGCSSSRMPLVSAGFFTPVRVCDKCCDAAKKTHRRMYNERRRLSQSVSSVGPAHGSIEALASSSHHDLHTLLTLSPMDESETYSNYTASPAGHALTTMIDVIPGEVVMYRGPNVRLRCIPNGCEYAGTVYISNYRLVFSQTAAPCLSTSEACARTHSRHATVVLQADHVTTAPRYHAIPLRTIERVKRQELAESDTGNQPMGSRDKTCHVMPLTFFLRGVGVLTVFCKDLRRVQLVFLGLVKQQTFSHFDRCDRELRGRGGATHFAKVHQEQFPRAVLDGWTVYDPVAEFNRLGVGATTKWRITDINQTYSFCPTYSASIAVPAAISDDVLATAGAFRSKARIPALTWRDKKSGATICRSSQPLVGLGQKQCAEDILLIQAIAATNPSSSTMVIVDARPWRNAMAQKTVGMAGYELTAHYEVKTVPDKENAEAVPPSSPPQPSTVDRVVDETVMLGPITCRLVFMGIENIHVMRKSFQKLTDLCLAPDPLMEPPGRWHEQLAQTKWMDHLSRILHAAVEIVRLVKTDTASVLVHCSDGWDRTSQVTALAELMLDPYYRTIRGFALLVEKDWCSFGYKFCERTGHVADPNSQEISVVFVQWMDCVWQMCRQFPCSFEFNTRFLILVLDHLYSCRFGTFLYDSEQRRVVEERQAPTTSLWTYLSSLERSFITNPFYEPRKYSRQNWHARVVERRQANEFPMSQWQQPVEDHHHAPVDGYVAMCVKKEDGVVIVHTDSSQHLEALASPHHADHVASDDLFGAKGSKNGATFVDDIKAVARGVKPKKKFHSIVQDLDAGLMFPHVIETVATPLSSPAYASPLMDYTGGADEDDDVDLELLPRDDSMADDEPGHLDARSSTSSSSSSCDESEGSQASSKDVPSFGPDADVLLPSVSVKCLRLWTEYYLRWEATATIDRNGDLEREAKLRDVLAELEYYKKQQRRREPGGSRRRGRRQPRRSSKDDDDGGEMVGLAMEDLFEVESRQVVAHVLPPLSAPPATRSSALSLVTLRAHNHRCDIAQRDERHRQAMDRMQMPYEDLISQQLQHY</sequence>
<comment type="similarity">
    <text evidence="2">Belongs to the protein-tyrosine phosphatase family. Non-receptor class myotubularin subfamily.</text>
</comment>
<dbReference type="InterPro" id="IPR011011">
    <property type="entry name" value="Znf_FYVE_PHD"/>
</dbReference>
<dbReference type="PANTHER" id="PTHR10807:SF128">
    <property type="entry name" value="PHOSPHATIDYLINOSITOL-3,5-BISPHOSPHATE 3-PHOSPHATASE"/>
    <property type="match status" value="1"/>
</dbReference>
<dbReference type="PROSITE" id="PS00383">
    <property type="entry name" value="TYR_PHOSPHATASE_1"/>
    <property type="match status" value="1"/>
</dbReference>
<feature type="region of interest" description="Disordered" evidence="13">
    <location>
        <begin position="1017"/>
        <end position="1048"/>
    </location>
</feature>
<dbReference type="PANTHER" id="PTHR10807">
    <property type="entry name" value="MYOTUBULARIN-RELATED"/>
    <property type="match status" value="1"/>
</dbReference>
<dbReference type="PROSITE" id="PS51339">
    <property type="entry name" value="PPASE_MYOTUBULARIN"/>
    <property type="match status" value="1"/>
</dbReference>
<evidence type="ECO:0000259" key="15">
    <source>
        <dbReference type="PROSITE" id="PS51339"/>
    </source>
</evidence>
<feature type="domain" description="Myotubularin phosphatase" evidence="15">
    <location>
        <begin position="363"/>
        <end position="985"/>
    </location>
</feature>
<evidence type="ECO:0000256" key="12">
    <source>
        <dbReference type="PROSITE-ProRule" id="PRU00091"/>
    </source>
</evidence>
<evidence type="ECO:0000256" key="3">
    <source>
        <dbReference type="ARBA" id="ARBA00012903"/>
    </source>
</evidence>
<feature type="active site" description="Phosphocysteine intermediate" evidence="10">
    <location>
        <position position="618"/>
    </location>
</feature>
<feature type="compositionally biased region" description="Basic residues" evidence="13">
    <location>
        <begin position="1028"/>
        <end position="1038"/>
    </location>
</feature>
<feature type="compositionally biased region" description="Polar residues" evidence="13">
    <location>
        <begin position="7"/>
        <end position="18"/>
    </location>
</feature>
<dbReference type="InterPro" id="IPR011993">
    <property type="entry name" value="PH-like_dom_sf"/>
</dbReference>
<dbReference type="Pfam" id="PF01363">
    <property type="entry name" value="FYVE"/>
    <property type="match status" value="1"/>
</dbReference>
<keyword evidence="6" id="KW-0378">Hydrolase</keyword>
<dbReference type="Gene3D" id="3.30.40.10">
    <property type="entry name" value="Zinc/RING finger domain, C3HC4 (zinc finger)"/>
    <property type="match status" value="1"/>
</dbReference>
<dbReference type="InterPro" id="IPR017455">
    <property type="entry name" value="Znf_FYVE-rel"/>
</dbReference>
<evidence type="ECO:0000256" key="8">
    <source>
        <dbReference type="ARBA" id="ARBA00023136"/>
    </source>
</evidence>
<organism evidence="16 17">
    <name type="scientific">Aphanomyces invadans</name>
    <dbReference type="NCBI Taxonomy" id="157072"/>
    <lineage>
        <taxon>Eukaryota</taxon>
        <taxon>Sar</taxon>
        <taxon>Stramenopiles</taxon>
        <taxon>Oomycota</taxon>
        <taxon>Saprolegniomycetes</taxon>
        <taxon>Saprolegniales</taxon>
        <taxon>Verrucalvaceae</taxon>
        <taxon>Aphanomyces</taxon>
    </lineage>
</organism>
<dbReference type="VEuPathDB" id="FungiDB:H310_08740"/>
<evidence type="ECO:0000256" key="1">
    <source>
        <dbReference type="ARBA" id="ARBA00004370"/>
    </source>
</evidence>
<name>A0A418AN67_9STRA</name>
<dbReference type="GO" id="GO:0005737">
    <property type="term" value="C:cytoplasm"/>
    <property type="evidence" value="ECO:0007669"/>
    <property type="project" value="TreeGrafter"/>
</dbReference>
<dbReference type="InterPro" id="IPR022587">
    <property type="entry name" value="MTMR12-like_C"/>
</dbReference>
<evidence type="ECO:0000256" key="7">
    <source>
        <dbReference type="ARBA" id="ARBA00022833"/>
    </source>
</evidence>
<accession>A0A418AN67</accession>
<feature type="binding site" evidence="11">
    <location>
        <begin position="552"/>
        <end position="553"/>
    </location>
    <ligand>
        <name>substrate</name>
    </ligand>
</feature>
<dbReference type="GO" id="GO:0052629">
    <property type="term" value="F:phosphatidylinositol-3,5-bisphosphate 3-phosphatase activity"/>
    <property type="evidence" value="ECO:0007669"/>
    <property type="project" value="UniProtKB-EC"/>
</dbReference>
<evidence type="ECO:0000256" key="11">
    <source>
        <dbReference type="PIRSR" id="PIRSR630564-2"/>
    </source>
</evidence>
<comment type="caution">
    <text evidence="16">The sequence shown here is derived from an EMBL/GenBank/DDBJ whole genome shotgun (WGS) entry which is preliminary data.</text>
</comment>
<comment type="subcellular location">
    <subcellularLocation>
        <location evidence="1">Membrane</location>
    </subcellularLocation>
</comment>
<dbReference type="AlphaFoldDB" id="A0A418AN67"/>
<dbReference type="GO" id="GO:0016020">
    <property type="term" value="C:membrane"/>
    <property type="evidence" value="ECO:0007669"/>
    <property type="project" value="UniProtKB-SubCell"/>
</dbReference>
<dbReference type="InterPro" id="IPR016130">
    <property type="entry name" value="Tyr_Pase_AS"/>
</dbReference>
<dbReference type="InterPro" id="IPR029021">
    <property type="entry name" value="Prot-tyrosine_phosphatase-like"/>
</dbReference>
<dbReference type="PROSITE" id="PS50178">
    <property type="entry name" value="ZF_FYVE"/>
    <property type="match status" value="1"/>
</dbReference>
<keyword evidence="8" id="KW-0472">Membrane</keyword>
<feature type="compositionally biased region" description="Low complexity" evidence="13">
    <location>
        <begin position="937"/>
        <end position="956"/>
    </location>
</feature>
<gene>
    <name evidence="16" type="ORF">DYB32_007622</name>
</gene>
<evidence type="ECO:0000256" key="10">
    <source>
        <dbReference type="PIRSR" id="PIRSR630564-1"/>
    </source>
</evidence>
<evidence type="ECO:0000256" key="13">
    <source>
        <dbReference type="SAM" id="MobiDB-lite"/>
    </source>
</evidence>
<dbReference type="SUPFAM" id="SSF50729">
    <property type="entry name" value="PH domain-like"/>
    <property type="match status" value="1"/>
</dbReference>
<dbReference type="SUPFAM" id="SSF57903">
    <property type="entry name" value="FYVE/PHD zinc finger"/>
    <property type="match status" value="1"/>
</dbReference>
<evidence type="ECO:0000256" key="9">
    <source>
        <dbReference type="ARBA" id="ARBA00032571"/>
    </source>
</evidence>
<evidence type="ECO:0000313" key="17">
    <source>
        <dbReference type="Proteomes" id="UP000285060"/>
    </source>
</evidence>
<dbReference type="EC" id="3.1.3.95" evidence="3"/>
<protein>
    <recommendedName>
        <fullName evidence="3">phosphatidylinositol-3,5-bisphosphate 3-phosphatase</fullName>
        <ecNumber evidence="3">3.1.3.95</ecNumber>
    </recommendedName>
    <alternativeName>
        <fullName evidence="9">Phosphatidylinositol-3,5-bisphosphate 3-phosphatase</fullName>
    </alternativeName>
</protein>
<dbReference type="SMART" id="SM00064">
    <property type="entry name" value="FYVE"/>
    <property type="match status" value="1"/>
</dbReference>
<dbReference type="Pfam" id="PF12578">
    <property type="entry name" value="3-PAP"/>
    <property type="match status" value="1"/>
</dbReference>
<feature type="compositionally biased region" description="Basic and acidic residues" evidence="13">
    <location>
        <begin position="1017"/>
        <end position="1027"/>
    </location>
</feature>
<dbReference type="InterPro" id="IPR003595">
    <property type="entry name" value="Tyr_Pase_cat"/>
</dbReference>
<evidence type="ECO:0000259" key="14">
    <source>
        <dbReference type="PROSITE" id="PS50178"/>
    </source>
</evidence>
<dbReference type="InterPro" id="IPR030564">
    <property type="entry name" value="Myotubularin"/>
</dbReference>
<evidence type="ECO:0000313" key="16">
    <source>
        <dbReference type="EMBL" id="RHY26423.1"/>
    </source>
</evidence>
<dbReference type="Pfam" id="PF06602">
    <property type="entry name" value="Myotub-related"/>
    <property type="match status" value="1"/>
</dbReference>
<dbReference type="GO" id="GO:0008270">
    <property type="term" value="F:zinc ion binding"/>
    <property type="evidence" value="ECO:0007669"/>
    <property type="project" value="UniProtKB-KW"/>
</dbReference>
<dbReference type="Gene3D" id="2.30.29.30">
    <property type="entry name" value="Pleckstrin-homology domain (PH domain)/Phosphotyrosine-binding domain (PTB)"/>
    <property type="match status" value="1"/>
</dbReference>
<feature type="compositionally biased region" description="Basic and acidic residues" evidence="13">
    <location>
        <begin position="921"/>
        <end position="935"/>
    </location>
</feature>
<evidence type="ECO:0000256" key="2">
    <source>
        <dbReference type="ARBA" id="ARBA00007471"/>
    </source>
</evidence>
<dbReference type="InterPro" id="IPR010569">
    <property type="entry name" value="Myotubularin-like_Pase_dom"/>
</dbReference>
<feature type="region of interest" description="Disordered" evidence="13">
    <location>
        <begin position="921"/>
        <end position="965"/>
    </location>
</feature>
<keyword evidence="17" id="KW-1185">Reference proteome</keyword>
<feature type="domain" description="FYVE-type" evidence="14">
    <location>
        <begin position="53"/>
        <end position="113"/>
    </location>
</feature>
<dbReference type="EMBL" id="QUSY01001006">
    <property type="protein sequence ID" value="RHY26423.1"/>
    <property type="molecule type" value="Genomic_DNA"/>
</dbReference>
<evidence type="ECO:0000256" key="4">
    <source>
        <dbReference type="ARBA" id="ARBA00022723"/>
    </source>
</evidence>
<keyword evidence="4" id="KW-0479">Metal-binding</keyword>
<reference evidence="16 17" key="1">
    <citation type="submission" date="2018-08" db="EMBL/GenBank/DDBJ databases">
        <title>Aphanomyces genome sequencing and annotation.</title>
        <authorList>
            <person name="Minardi D."/>
            <person name="Oidtmann B."/>
            <person name="Van Der Giezen M."/>
            <person name="Studholme D.J."/>
        </authorList>
    </citation>
    <scope>NUCLEOTIDE SEQUENCE [LARGE SCALE GENOMIC DNA]</scope>
    <source>
        <strain evidence="16 17">NJM0002</strain>
    </source>
</reference>
<keyword evidence="5 12" id="KW-0863">Zinc-finger</keyword>
<dbReference type="InterPro" id="IPR013083">
    <property type="entry name" value="Znf_RING/FYVE/PHD"/>
</dbReference>
<dbReference type="InterPro" id="IPR000306">
    <property type="entry name" value="Znf_FYVE"/>
</dbReference>
<feature type="region of interest" description="Disordered" evidence="13">
    <location>
        <begin position="1"/>
        <end position="29"/>
    </location>
</feature>
<evidence type="ECO:0000256" key="6">
    <source>
        <dbReference type="ARBA" id="ARBA00022801"/>
    </source>
</evidence>
<evidence type="ECO:0000256" key="5">
    <source>
        <dbReference type="ARBA" id="ARBA00022771"/>
    </source>
</evidence>